<dbReference type="PANTHER" id="PTHR13593:SF140">
    <property type="entry name" value="PLC-LIKE PHOSPHODIESTERASE"/>
    <property type="match status" value="1"/>
</dbReference>
<organism evidence="1 2">
    <name type="scientific">Paramecium tetraurelia</name>
    <dbReference type="NCBI Taxonomy" id="5888"/>
    <lineage>
        <taxon>Eukaryota</taxon>
        <taxon>Sar</taxon>
        <taxon>Alveolata</taxon>
        <taxon>Ciliophora</taxon>
        <taxon>Intramacronucleata</taxon>
        <taxon>Oligohymenophorea</taxon>
        <taxon>Peniculida</taxon>
        <taxon>Parameciidae</taxon>
        <taxon>Paramecium</taxon>
    </lineage>
</organism>
<dbReference type="GO" id="GO:0006629">
    <property type="term" value="P:lipid metabolic process"/>
    <property type="evidence" value="ECO:0007669"/>
    <property type="project" value="InterPro"/>
</dbReference>
<reference evidence="1 2" key="1">
    <citation type="journal article" date="2006" name="Nature">
        <title>Global trends of whole-genome duplications revealed by the ciliate Paramecium tetraurelia.</title>
        <authorList>
            <consortium name="Genoscope"/>
            <person name="Aury J.-M."/>
            <person name="Jaillon O."/>
            <person name="Duret L."/>
            <person name="Noel B."/>
            <person name="Jubin C."/>
            <person name="Porcel B.M."/>
            <person name="Segurens B."/>
            <person name="Daubin V."/>
            <person name="Anthouard V."/>
            <person name="Aiach N."/>
            <person name="Arnaiz O."/>
            <person name="Billaut A."/>
            <person name="Beisson J."/>
            <person name="Blanc I."/>
            <person name="Bouhouche K."/>
            <person name="Camara F."/>
            <person name="Duharcourt S."/>
            <person name="Guigo R."/>
            <person name="Gogendeau D."/>
            <person name="Katinka M."/>
            <person name="Keller A.-M."/>
            <person name="Kissmehl R."/>
            <person name="Klotz C."/>
            <person name="Koll F."/>
            <person name="Le Moue A."/>
            <person name="Lepere C."/>
            <person name="Malinsky S."/>
            <person name="Nowacki M."/>
            <person name="Nowak J.K."/>
            <person name="Plattner H."/>
            <person name="Poulain J."/>
            <person name="Ruiz F."/>
            <person name="Serrano V."/>
            <person name="Zagulski M."/>
            <person name="Dessen P."/>
            <person name="Betermier M."/>
            <person name="Weissenbach J."/>
            <person name="Scarpelli C."/>
            <person name="Schachter V."/>
            <person name="Sperling L."/>
            <person name="Meyer E."/>
            <person name="Cohen J."/>
            <person name="Wincker P."/>
        </authorList>
    </citation>
    <scope>NUCLEOTIDE SEQUENCE [LARGE SCALE GENOMIC DNA]</scope>
    <source>
        <strain evidence="1 2">Stock d4-2</strain>
    </source>
</reference>
<name>A0BQI4_PARTE</name>
<gene>
    <name evidence="1" type="ORF">GSPATT00031030001</name>
</gene>
<dbReference type="EMBL" id="CT868009">
    <property type="protein sequence ID" value="CAK60801.1"/>
    <property type="molecule type" value="Genomic_DNA"/>
</dbReference>
<dbReference type="OrthoDB" id="10308334at2759"/>
<sequence length="316" mass="36301">MQAKLPGGNGHLSPNLHLNEIAYLGAHNSPMSKCYGWKYTQQNVSITEQFEKHGARHFKFPLHWHVEKGVPQIVIAHEGDGGSNCKLSVLQRLFTDPESASHRLKELFNLAYKYPNEIMIVKIESKLTEHTKENGTLGQNESDDDLKLHNLLVELNAPQRAITFQDNNPPTLGWCRENQKNILITIEPRGQIGDYLLKYTHYSYDVSCQVNYNLDPLEDVKNGDLLNGKTWNPFLEIHLYAENALKQKLKQKLPFVTDKYNDYSHVKKRFKQFNTHCNKMPNFILADYVDQGNPSKAIDEVNDIINKNGCFKPELL</sequence>
<dbReference type="GeneID" id="5013983"/>
<dbReference type="InterPro" id="IPR017946">
    <property type="entry name" value="PLC-like_Pdiesterase_TIM-brl"/>
</dbReference>
<dbReference type="GO" id="GO:0008081">
    <property type="term" value="F:phosphoric diester hydrolase activity"/>
    <property type="evidence" value="ECO:0000318"/>
    <property type="project" value="GO_Central"/>
</dbReference>
<evidence type="ECO:0000313" key="2">
    <source>
        <dbReference type="Proteomes" id="UP000000600"/>
    </source>
</evidence>
<dbReference type="HOGENOM" id="CLU_881265_0_0_1"/>
<dbReference type="Gene3D" id="3.20.20.190">
    <property type="entry name" value="Phosphatidylinositol (PI) phosphodiesterase"/>
    <property type="match status" value="1"/>
</dbReference>
<dbReference type="RefSeq" id="XP_001428199.1">
    <property type="nucleotide sequence ID" value="XM_001428162.1"/>
</dbReference>
<dbReference type="InterPro" id="IPR051057">
    <property type="entry name" value="PI-PLC_domain"/>
</dbReference>
<evidence type="ECO:0008006" key="3">
    <source>
        <dbReference type="Google" id="ProtNLM"/>
    </source>
</evidence>
<dbReference type="OMA" id="FKQFNTH"/>
<keyword evidence="2" id="KW-1185">Reference proteome</keyword>
<dbReference type="AlphaFoldDB" id="A0BQI4"/>
<protein>
    <recommendedName>
        <fullName evidence="3">Phosphatidylinositol-specific phospholipase C X domain-containing protein</fullName>
    </recommendedName>
</protein>
<accession>A0BQI4</accession>
<evidence type="ECO:0000313" key="1">
    <source>
        <dbReference type="EMBL" id="CAK60801.1"/>
    </source>
</evidence>
<dbReference type="Proteomes" id="UP000000600">
    <property type="component" value="Unassembled WGS sequence"/>
</dbReference>
<dbReference type="KEGG" id="ptm:GSPATT00031030001"/>
<dbReference type="PANTHER" id="PTHR13593">
    <property type="match status" value="1"/>
</dbReference>
<dbReference type="InParanoid" id="A0BQI4"/>
<proteinExistence type="predicted"/>
<dbReference type="SUPFAM" id="SSF51695">
    <property type="entry name" value="PLC-like phosphodiesterases"/>
    <property type="match status" value="1"/>
</dbReference>